<keyword evidence="2" id="KW-1185">Reference proteome</keyword>
<accession>A0ABQ5J419</accession>
<comment type="caution">
    <text evidence="1">The sequence shown here is derived from an EMBL/GenBank/DDBJ whole genome shotgun (WGS) entry which is preliminary data.</text>
</comment>
<reference evidence="1" key="1">
    <citation type="journal article" date="2022" name="Int. J. Mol. Sci.">
        <title>Draft Genome of Tanacetum Coccineum: Genomic Comparison of Closely Related Tanacetum-Family Plants.</title>
        <authorList>
            <person name="Yamashiro T."/>
            <person name="Shiraishi A."/>
            <person name="Nakayama K."/>
            <person name="Satake H."/>
        </authorList>
    </citation>
    <scope>NUCLEOTIDE SEQUENCE</scope>
</reference>
<evidence type="ECO:0000313" key="2">
    <source>
        <dbReference type="Proteomes" id="UP001151760"/>
    </source>
</evidence>
<dbReference type="Proteomes" id="UP001151760">
    <property type="component" value="Unassembled WGS sequence"/>
</dbReference>
<protein>
    <submittedName>
        <fullName evidence="1">Uncharacterized protein</fullName>
    </submittedName>
</protein>
<evidence type="ECO:0000313" key="1">
    <source>
        <dbReference type="EMBL" id="GJU06760.1"/>
    </source>
</evidence>
<proteinExistence type="predicted"/>
<sequence length="98" mass="11011">MHDKPYVTQTYMNKQLLLEVAYPNVEDPNVLPEVLPEDREDVLPEVSDPNVVMEEVTGVISSLEITCDSAIEITCDSALKMFCFVMKEITITCDSNVL</sequence>
<reference evidence="1" key="2">
    <citation type="submission" date="2022-01" db="EMBL/GenBank/DDBJ databases">
        <authorList>
            <person name="Yamashiro T."/>
            <person name="Shiraishi A."/>
            <person name="Satake H."/>
            <person name="Nakayama K."/>
        </authorList>
    </citation>
    <scope>NUCLEOTIDE SEQUENCE</scope>
</reference>
<organism evidence="1 2">
    <name type="scientific">Tanacetum coccineum</name>
    <dbReference type="NCBI Taxonomy" id="301880"/>
    <lineage>
        <taxon>Eukaryota</taxon>
        <taxon>Viridiplantae</taxon>
        <taxon>Streptophyta</taxon>
        <taxon>Embryophyta</taxon>
        <taxon>Tracheophyta</taxon>
        <taxon>Spermatophyta</taxon>
        <taxon>Magnoliopsida</taxon>
        <taxon>eudicotyledons</taxon>
        <taxon>Gunneridae</taxon>
        <taxon>Pentapetalae</taxon>
        <taxon>asterids</taxon>
        <taxon>campanulids</taxon>
        <taxon>Asterales</taxon>
        <taxon>Asteraceae</taxon>
        <taxon>Asteroideae</taxon>
        <taxon>Anthemideae</taxon>
        <taxon>Anthemidinae</taxon>
        <taxon>Tanacetum</taxon>
    </lineage>
</organism>
<gene>
    <name evidence="1" type="ORF">Tco_1123190</name>
</gene>
<name>A0ABQ5J419_9ASTR</name>
<dbReference type="EMBL" id="BQNB010021472">
    <property type="protein sequence ID" value="GJU06760.1"/>
    <property type="molecule type" value="Genomic_DNA"/>
</dbReference>